<protein>
    <recommendedName>
        <fullName evidence="3">Roadblock/LAMTOR2 domain-containing protein</fullName>
    </recommendedName>
</protein>
<dbReference type="OrthoDB" id="8909501at2"/>
<keyword evidence="2" id="KW-1185">Reference proteome</keyword>
<dbReference type="Proteomes" id="UP000199729">
    <property type="component" value="Chromosome"/>
</dbReference>
<proteinExistence type="predicted"/>
<evidence type="ECO:0000313" key="1">
    <source>
        <dbReference type="EMBL" id="ASM76641.1"/>
    </source>
</evidence>
<sequence>MTASRIAHSLQEMLDSTPGVTGCALVDGSSGLVWHRCGQETDNGEPLWEAAVDYWRLHGRLQHHFSSLGDLGAAVMYHRDGILAILPCLREPDLLVVCRADHQAVDWRLWQRRIAALAQDVRSML</sequence>
<dbReference type="EMBL" id="CP022423">
    <property type="protein sequence ID" value="ASM76641.1"/>
    <property type="molecule type" value="Genomic_DNA"/>
</dbReference>
<gene>
    <name evidence="1" type="ORF">VITFI_CDS0863</name>
</gene>
<dbReference type="AlphaFoldDB" id="A0A221KC93"/>
<dbReference type="RefSeq" id="WP_089415944.1">
    <property type="nucleotide sequence ID" value="NZ_CP022423.1"/>
</dbReference>
<organism evidence="1 2">
    <name type="scientific">Vitreoscilla filiformis</name>
    <dbReference type="NCBI Taxonomy" id="63"/>
    <lineage>
        <taxon>Bacteria</taxon>
        <taxon>Pseudomonadati</taxon>
        <taxon>Pseudomonadota</taxon>
        <taxon>Betaproteobacteria</taxon>
        <taxon>Neisseriales</taxon>
        <taxon>Neisseriaceae</taxon>
        <taxon>Vitreoscilla</taxon>
    </lineage>
</organism>
<reference evidence="1 2" key="1">
    <citation type="submission" date="2017-07" db="EMBL/GenBank/DDBJ databases">
        <title>Complete Genome Sequence of the cosmetic ferment Vitreoscilla filiformis (ATCC15551).</title>
        <authorList>
            <person name="Contreras S."/>
            <person name="Sagory-Zalkind P."/>
            <person name="Blanquart H."/>
            <person name="Iltis A."/>
            <person name="Morand S.C."/>
        </authorList>
    </citation>
    <scope>NUCLEOTIDE SEQUENCE [LARGE SCALE GENOMIC DNA]</scope>
    <source>
        <strain evidence="1 2">ATCC 15551</strain>
    </source>
</reference>
<name>A0A221KC93_VITFI</name>
<accession>A0A221KC93</accession>
<evidence type="ECO:0008006" key="3">
    <source>
        <dbReference type="Google" id="ProtNLM"/>
    </source>
</evidence>
<dbReference type="KEGG" id="vff:VITFI_CDS0863"/>
<evidence type="ECO:0000313" key="2">
    <source>
        <dbReference type="Proteomes" id="UP000199729"/>
    </source>
</evidence>